<sequence length="167" mass="17939">MLLSNAFAARARRPLSHQGPTIRRGRGRGGPKAQPGLPDAKRCMSRLAATSKGSCSSGCPSRISRLSNEAMPWCKTLNTGRLAAKRMVMAVASQSGLRIPFSSSLHVGTSHQSLIVMDGSEGDDDYIQYDDVARTDAIEDSVLYVTVTKYTYLDYGTCIHSLAGGPM</sequence>
<gene>
    <name evidence="2" type="ORF">DM02DRAFT_285259</name>
</gene>
<feature type="region of interest" description="Disordered" evidence="1">
    <location>
        <begin position="8"/>
        <end position="39"/>
    </location>
</feature>
<keyword evidence="3" id="KW-1185">Reference proteome</keyword>
<dbReference type="EMBL" id="KZ805303">
    <property type="protein sequence ID" value="PVI07616.1"/>
    <property type="molecule type" value="Genomic_DNA"/>
</dbReference>
<evidence type="ECO:0000313" key="3">
    <source>
        <dbReference type="Proteomes" id="UP000244855"/>
    </source>
</evidence>
<dbReference type="Proteomes" id="UP000244855">
    <property type="component" value="Unassembled WGS sequence"/>
</dbReference>
<reference evidence="2 3" key="1">
    <citation type="journal article" date="2018" name="Sci. Rep.">
        <title>Comparative genomics provides insights into the lifestyle and reveals functional heterogeneity of dark septate endophytic fungi.</title>
        <authorList>
            <person name="Knapp D.G."/>
            <person name="Nemeth J.B."/>
            <person name="Barry K."/>
            <person name="Hainaut M."/>
            <person name="Henrissat B."/>
            <person name="Johnson J."/>
            <person name="Kuo A."/>
            <person name="Lim J.H.P."/>
            <person name="Lipzen A."/>
            <person name="Nolan M."/>
            <person name="Ohm R.A."/>
            <person name="Tamas L."/>
            <person name="Grigoriev I.V."/>
            <person name="Spatafora J.W."/>
            <person name="Nagy L.G."/>
            <person name="Kovacs G.M."/>
        </authorList>
    </citation>
    <scope>NUCLEOTIDE SEQUENCE [LARGE SCALE GENOMIC DNA]</scope>
    <source>
        <strain evidence="2 3">DSE2036</strain>
    </source>
</reference>
<accession>A0A2V1EB73</accession>
<evidence type="ECO:0000256" key="1">
    <source>
        <dbReference type="SAM" id="MobiDB-lite"/>
    </source>
</evidence>
<name>A0A2V1EB73_9PLEO</name>
<protein>
    <submittedName>
        <fullName evidence="2">Uncharacterized protein</fullName>
    </submittedName>
</protein>
<dbReference type="AlphaFoldDB" id="A0A2V1EB73"/>
<proteinExistence type="predicted"/>
<evidence type="ECO:0000313" key="2">
    <source>
        <dbReference type="EMBL" id="PVI07616.1"/>
    </source>
</evidence>
<organism evidence="2 3">
    <name type="scientific">Periconia macrospinosa</name>
    <dbReference type="NCBI Taxonomy" id="97972"/>
    <lineage>
        <taxon>Eukaryota</taxon>
        <taxon>Fungi</taxon>
        <taxon>Dikarya</taxon>
        <taxon>Ascomycota</taxon>
        <taxon>Pezizomycotina</taxon>
        <taxon>Dothideomycetes</taxon>
        <taxon>Pleosporomycetidae</taxon>
        <taxon>Pleosporales</taxon>
        <taxon>Massarineae</taxon>
        <taxon>Periconiaceae</taxon>
        <taxon>Periconia</taxon>
    </lineage>
</organism>